<sequence length="270" mass="31162">CDTGFGNRLAYRLNAMGFKVYATVLDKESVGAKYLLDNCLFKDRLKILAMNVTKRDDIDDVYTVVERDLIDNTESLYAIVNNAGITHLGHVDWGQMEGYKNVINVNTFGTVAVTLKFLPLIRHSKGRIVFMSSVNGRMTFQKASHYCMSKHAITAFSDALRRELSRQWGVQVSTIEPAFYRTPLLADNNYKRVMDREWERTDTAVKEVYGQSYFESMGKMAQSIDYFVGNRIDDVVDNIVDRERTPSEWFDTIYNLIEKITFRYESIEKV</sequence>
<proteinExistence type="inferred from homology"/>
<dbReference type="InterPro" id="IPR036291">
    <property type="entry name" value="NAD(P)-bd_dom_sf"/>
</dbReference>
<evidence type="ECO:0000313" key="4">
    <source>
        <dbReference type="Proteomes" id="UP000728032"/>
    </source>
</evidence>
<dbReference type="Gene3D" id="3.40.50.720">
    <property type="entry name" value="NAD(P)-binding Rossmann-like Domain"/>
    <property type="match status" value="1"/>
</dbReference>
<dbReference type="AlphaFoldDB" id="A0A7R9LJK9"/>
<dbReference type="SUPFAM" id="SSF51735">
    <property type="entry name" value="NAD(P)-binding Rossmann-fold domains"/>
    <property type="match status" value="1"/>
</dbReference>
<organism evidence="3">
    <name type="scientific">Oppiella nova</name>
    <dbReference type="NCBI Taxonomy" id="334625"/>
    <lineage>
        <taxon>Eukaryota</taxon>
        <taxon>Metazoa</taxon>
        <taxon>Ecdysozoa</taxon>
        <taxon>Arthropoda</taxon>
        <taxon>Chelicerata</taxon>
        <taxon>Arachnida</taxon>
        <taxon>Acari</taxon>
        <taxon>Acariformes</taxon>
        <taxon>Sarcoptiformes</taxon>
        <taxon>Oribatida</taxon>
        <taxon>Brachypylina</taxon>
        <taxon>Oppioidea</taxon>
        <taxon>Oppiidae</taxon>
        <taxon>Oppiella</taxon>
    </lineage>
</organism>
<dbReference type="PRINTS" id="PR00080">
    <property type="entry name" value="SDRFAMILY"/>
</dbReference>
<accession>A0A7R9LJK9</accession>
<dbReference type="InterPro" id="IPR002347">
    <property type="entry name" value="SDR_fam"/>
</dbReference>
<reference evidence="3" key="1">
    <citation type="submission" date="2020-11" db="EMBL/GenBank/DDBJ databases">
        <authorList>
            <person name="Tran Van P."/>
        </authorList>
    </citation>
    <scope>NUCLEOTIDE SEQUENCE</scope>
</reference>
<dbReference type="GO" id="GO:0016491">
    <property type="term" value="F:oxidoreductase activity"/>
    <property type="evidence" value="ECO:0007669"/>
    <property type="project" value="UniProtKB-KW"/>
</dbReference>
<keyword evidence="1" id="KW-0560">Oxidoreductase</keyword>
<dbReference type="PANTHER" id="PTHR43313">
    <property type="entry name" value="SHORT-CHAIN DEHYDROGENASE/REDUCTASE FAMILY 9C"/>
    <property type="match status" value="1"/>
</dbReference>
<evidence type="ECO:0000256" key="2">
    <source>
        <dbReference type="RuleBase" id="RU000363"/>
    </source>
</evidence>
<name>A0A7R9LJK9_9ACAR</name>
<feature type="non-terminal residue" evidence="3">
    <location>
        <position position="1"/>
    </location>
</feature>
<dbReference type="Pfam" id="PF00106">
    <property type="entry name" value="adh_short"/>
    <property type="match status" value="1"/>
</dbReference>
<keyword evidence="4" id="KW-1185">Reference proteome</keyword>
<dbReference type="PROSITE" id="PS00061">
    <property type="entry name" value="ADH_SHORT"/>
    <property type="match status" value="1"/>
</dbReference>
<evidence type="ECO:0000256" key="1">
    <source>
        <dbReference type="ARBA" id="ARBA00023002"/>
    </source>
</evidence>
<dbReference type="Proteomes" id="UP000728032">
    <property type="component" value="Unassembled WGS sequence"/>
</dbReference>
<dbReference type="GO" id="GO:0008202">
    <property type="term" value="P:steroid metabolic process"/>
    <property type="evidence" value="ECO:0007669"/>
    <property type="project" value="TreeGrafter"/>
</dbReference>
<dbReference type="PRINTS" id="PR00081">
    <property type="entry name" value="GDHRDH"/>
</dbReference>
<protein>
    <submittedName>
        <fullName evidence="3">Uncharacterized protein</fullName>
    </submittedName>
</protein>
<dbReference type="EMBL" id="OC916030">
    <property type="protein sequence ID" value="CAD7642881.1"/>
    <property type="molecule type" value="Genomic_DNA"/>
</dbReference>
<dbReference type="OrthoDB" id="294295at2759"/>
<dbReference type="PANTHER" id="PTHR43313:SF36">
    <property type="entry name" value="D-BETA-HYDROXYBUTYRATE DEHYDROGENASE, MITOCHONDRIAL"/>
    <property type="match status" value="1"/>
</dbReference>
<dbReference type="InterPro" id="IPR020904">
    <property type="entry name" value="Sc_DH/Rdtase_CS"/>
</dbReference>
<comment type="similarity">
    <text evidence="2">Belongs to the short-chain dehydrogenases/reductases (SDR) family.</text>
</comment>
<evidence type="ECO:0000313" key="3">
    <source>
        <dbReference type="EMBL" id="CAD7642881.1"/>
    </source>
</evidence>
<gene>
    <name evidence="3" type="ORF">ONB1V03_LOCUS3830</name>
</gene>
<dbReference type="EMBL" id="CAJPVJ010001205">
    <property type="protein sequence ID" value="CAG2164274.1"/>
    <property type="molecule type" value="Genomic_DNA"/>
</dbReference>